<dbReference type="Pfam" id="PF03476">
    <property type="entry name" value="MOSC_N"/>
    <property type="match status" value="1"/>
</dbReference>
<reference evidence="7 8" key="1">
    <citation type="journal article" date="2024" name="IMA Fungus">
        <title>IMA Genome - F19 : A genome assembly and annotation guide to empower mycologists, including annotated draft genome sequences of Ceratocystis pirilliformis, Diaporthe australafricana, Fusarium ophioides, Paecilomyces lecythidis, and Sporothrix stenoceras.</title>
        <authorList>
            <person name="Aylward J."/>
            <person name="Wilson A.M."/>
            <person name="Visagie C.M."/>
            <person name="Spraker J."/>
            <person name="Barnes I."/>
            <person name="Buitendag C."/>
            <person name="Ceriani C."/>
            <person name="Del Mar Angel L."/>
            <person name="du Plessis D."/>
            <person name="Fuchs T."/>
            <person name="Gasser K."/>
            <person name="Kramer D."/>
            <person name="Li W."/>
            <person name="Munsamy K."/>
            <person name="Piso A."/>
            <person name="Price J.L."/>
            <person name="Sonnekus B."/>
            <person name="Thomas C."/>
            <person name="van der Nest A."/>
            <person name="van Dijk A."/>
            <person name="van Heerden A."/>
            <person name="van Vuuren N."/>
            <person name="Yilmaz N."/>
            <person name="Duong T.A."/>
            <person name="van der Merwe N.A."/>
            <person name="Wingfield M.J."/>
            <person name="Wingfield B.D."/>
        </authorList>
    </citation>
    <scope>NUCLEOTIDE SEQUENCE [LARGE SCALE GENOMIC DNA]</scope>
    <source>
        <strain evidence="7 8">CMW 18300</strain>
    </source>
</reference>
<organism evidence="7 8">
    <name type="scientific">Diaporthe australafricana</name>
    <dbReference type="NCBI Taxonomy" id="127596"/>
    <lineage>
        <taxon>Eukaryota</taxon>
        <taxon>Fungi</taxon>
        <taxon>Dikarya</taxon>
        <taxon>Ascomycota</taxon>
        <taxon>Pezizomycotina</taxon>
        <taxon>Sordariomycetes</taxon>
        <taxon>Sordariomycetidae</taxon>
        <taxon>Diaporthales</taxon>
        <taxon>Diaporthaceae</taxon>
        <taxon>Diaporthe</taxon>
    </lineage>
</organism>
<dbReference type="SUPFAM" id="SSF53383">
    <property type="entry name" value="PLP-dependent transferases"/>
    <property type="match status" value="1"/>
</dbReference>
<keyword evidence="2 4" id="KW-0663">Pyridoxal phosphate</keyword>
<comment type="cofactor">
    <cofactor evidence="4">
        <name>pyridoxal 5'-phosphate</name>
        <dbReference type="ChEBI" id="CHEBI:597326"/>
    </cofactor>
</comment>
<dbReference type="InterPro" id="IPR005303">
    <property type="entry name" value="MOCOS_middle"/>
</dbReference>
<dbReference type="EMBL" id="JAWRVE010000037">
    <property type="protein sequence ID" value="KAL1870508.1"/>
    <property type="molecule type" value="Genomic_DNA"/>
</dbReference>
<feature type="domain" description="MOSC" evidence="6">
    <location>
        <begin position="654"/>
        <end position="818"/>
    </location>
</feature>
<keyword evidence="1 4" id="KW-0808">Transferase</keyword>
<dbReference type="Gene3D" id="3.40.640.10">
    <property type="entry name" value="Type I PLP-dependent aspartate aminotransferase-like (Major domain)"/>
    <property type="match status" value="1"/>
</dbReference>
<feature type="modified residue" description="N6-(pyridoxal phosphate)lysine" evidence="4">
    <location>
        <position position="211"/>
    </location>
</feature>
<dbReference type="Pfam" id="PF03473">
    <property type="entry name" value="MOSC"/>
    <property type="match status" value="1"/>
</dbReference>
<dbReference type="InterPro" id="IPR000192">
    <property type="entry name" value="Aminotrans_V_dom"/>
</dbReference>
<protein>
    <recommendedName>
        <fullName evidence="4">Molybdenum cofactor sulfurase</fullName>
        <shortName evidence="4">MCS</shortName>
        <shortName evidence="4">MOS</shortName>
        <shortName evidence="4">MoCo sulfurase</shortName>
        <ecNumber evidence="4">2.8.1.9</ecNumber>
    </recommendedName>
    <alternativeName>
        <fullName evidence="4">Molybdenum cofactor sulfurtransferase</fullName>
    </alternativeName>
</protein>
<dbReference type="InterPro" id="IPR015421">
    <property type="entry name" value="PyrdxlP-dep_Trfase_major"/>
</dbReference>
<evidence type="ECO:0000256" key="2">
    <source>
        <dbReference type="ARBA" id="ARBA00022898"/>
    </source>
</evidence>
<comment type="caution">
    <text evidence="7">The sequence shown here is derived from an EMBL/GenBank/DDBJ whole genome shotgun (WGS) entry which is preliminary data.</text>
</comment>
<keyword evidence="3 4" id="KW-0501">Molybdenum cofactor biosynthesis</keyword>
<accession>A0ABR3X491</accession>
<keyword evidence="8" id="KW-1185">Reference proteome</keyword>
<feature type="compositionally biased region" description="Low complexity" evidence="5">
    <location>
        <begin position="643"/>
        <end position="654"/>
    </location>
</feature>
<comment type="catalytic activity">
    <reaction evidence="4">
        <text>Mo-molybdopterin + L-cysteine + AH2 = thio-Mo-molybdopterin + L-alanine + A + H2O</text>
        <dbReference type="Rhea" id="RHEA:42636"/>
        <dbReference type="ChEBI" id="CHEBI:13193"/>
        <dbReference type="ChEBI" id="CHEBI:15377"/>
        <dbReference type="ChEBI" id="CHEBI:17499"/>
        <dbReference type="ChEBI" id="CHEBI:35235"/>
        <dbReference type="ChEBI" id="CHEBI:57972"/>
        <dbReference type="ChEBI" id="CHEBI:71302"/>
        <dbReference type="ChEBI" id="CHEBI:82685"/>
        <dbReference type="EC" id="2.8.1.9"/>
    </reaction>
</comment>
<gene>
    <name evidence="4" type="primary">hxB</name>
    <name evidence="7" type="ORF">Daus18300_005196</name>
</gene>
<evidence type="ECO:0000256" key="4">
    <source>
        <dbReference type="HAMAP-Rule" id="MF_03050"/>
    </source>
</evidence>
<dbReference type="Gene3D" id="3.90.1150.10">
    <property type="entry name" value="Aspartate Aminotransferase, domain 1"/>
    <property type="match status" value="1"/>
</dbReference>
<dbReference type="InterPro" id="IPR015422">
    <property type="entry name" value="PyrdxlP-dep_Trfase_small"/>
</dbReference>
<feature type="region of interest" description="Disordered" evidence="5">
    <location>
        <begin position="614"/>
        <end position="667"/>
    </location>
</feature>
<dbReference type="EC" id="2.8.1.9" evidence="4"/>
<dbReference type="SUPFAM" id="SSF141673">
    <property type="entry name" value="MOSC N-terminal domain-like"/>
    <property type="match status" value="1"/>
</dbReference>
<sequence length="818" mass="90196">MLKGSIYLDHAGTTLYPKSLVDRFAGEMTSSLLGNPHSASPSSQLSTIRIEDTRLRALQFVNADPAEFDLIFVANATAGIKLVTEALRAVPGGFDYAYHQSAHTSLVGVREEAQASICLDDAAVEEWLTGKTPFQCEAQSMATTLFAYAAQSNMDGRRYPINWSERLRSLDWPSDTLFLTVLDAAALAPTMPLDLGNSEVAPDFTVLSFSKIFGFPDLGAVIVRRQAFSTFDFRRYFGGGTVDTVVTNKEQWHAPRTHRLHERLEDGTLPIHSIIALDIAMRIHTELFGSMSDVASHVSFLTRRLREGLQRLQHRNGMQVCQIYSPDYSSIRDPPAGPVVAFNIRNQAGAWVSLAEVEKLASLKNFHIRTGGVCNPGGVASALDLEPWEIKRNFSAGFRCGSENDIIAGKPTGIIRASLGAMSSIADVDAFVAFIAEFYCEQTQPNEIPDEPPSETEWKPDLFVAGITVYPIKSCGGFTVPQDTDWEVRPEGLSWDREWCLLHRGSGQALSQKRYPRMALIKPFLDFEAGQLRITYTGRLSNPSQSKTLCVPLSSNPTLFHAPFPSSATSHRPLSSRVCGEEIMTKTYTSTEINDFFTTALDVPCVLARFPPGGQEANKSARHSKAHLQKHQKNYSSSGSNYTSATLAATSTTTPPSPPDSDAEENKRQKILLSNESPILAINTASLRALNEEIVKNGGAEISSSVFRANIMLDSPSNTDNRYGLAYAEDNWCKARIGHQDFKMLGSCRRCHMVCINQNTAEKSQEPFVTLSKTRRFDGKVFFGTHMCHVPQQGQPIANSTRESQYPTVRVGDRVLVE</sequence>
<dbReference type="InterPro" id="IPR015424">
    <property type="entry name" value="PyrdxlP-dep_Trfase"/>
</dbReference>
<evidence type="ECO:0000256" key="1">
    <source>
        <dbReference type="ARBA" id="ARBA00022679"/>
    </source>
</evidence>
<feature type="active site" evidence="4">
    <location>
        <position position="374"/>
    </location>
</feature>
<evidence type="ECO:0000313" key="7">
    <source>
        <dbReference type="EMBL" id="KAL1870508.1"/>
    </source>
</evidence>
<dbReference type="Proteomes" id="UP001583177">
    <property type="component" value="Unassembled WGS sequence"/>
</dbReference>
<dbReference type="PROSITE" id="PS51340">
    <property type="entry name" value="MOSC"/>
    <property type="match status" value="1"/>
</dbReference>
<dbReference type="Pfam" id="PF00266">
    <property type="entry name" value="Aminotran_5"/>
    <property type="match status" value="1"/>
</dbReference>
<evidence type="ECO:0000313" key="8">
    <source>
        <dbReference type="Proteomes" id="UP001583177"/>
    </source>
</evidence>
<dbReference type="HAMAP" id="MF_03050">
    <property type="entry name" value="MOCOS"/>
    <property type="match status" value="1"/>
</dbReference>
<proteinExistence type="inferred from homology"/>
<evidence type="ECO:0000259" key="6">
    <source>
        <dbReference type="PROSITE" id="PS51340"/>
    </source>
</evidence>
<name>A0ABR3X491_9PEZI</name>
<dbReference type="PANTHER" id="PTHR14237:SF80">
    <property type="entry name" value="MOLYBDENUM COFACTOR SULFURASE"/>
    <property type="match status" value="1"/>
</dbReference>
<dbReference type="InterPro" id="IPR028886">
    <property type="entry name" value="MoCo_sulfurase"/>
</dbReference>
<dbReference type="PANTHER" id="PTHR14237">
    <property type="entry name" value="MOLYBDOPTERIN COFACTOR SULFURASE MOSC"/>
    <property type="match status" value="1"/>
</dbReference>
<evidence type="ECO:0000256" key="3">
    <source>
        <dbReference type="ARBA" id="ARBA00023150"/>
    </source>
</evidence>
<feature type="compositionally biased region" description="Basic residues" evidence="5">
    <location>
        <begin position="620"/>
        <end position="633"/>
    </location>
</feature>
<dbReference type="InterPro" id="IPR005302">
    <property type="entry name" value="MoCF_Sase_C"/>
</dbReference>
<comment type="function">
    <text evidence="4">Sulfurates the molybdenum cofactor. Sulfation of molybdenum is essential for xanthine dehydrogenase (XDH) and aldehyde oxidase (ADO) enzymes in which molybdenum cofactor is liganded by 1 oxygen and 1 sulfur atom in active form.</text>
</comment>
<evidence type="ECO:0000256" key="5">
    <source>
        <dbReference type="SAM" id="MobiDB-lite"/>
    </source>
</evidence>
<comment type="similarity">
    <text evidence="4">Belongs to the class-V pyridoxal-phosphate-dependent aminotransferase family. MOCOS subfamily.</text>
</comment>